<dbReference type="EMBL" id="DS472920">
    <property type="protein sequence ID" value="EDO27589.1"/>
    <property type="molecule type" value="Genomic_DNA"/>
</dbReference>
<reference evidence="2 3" key="1">
    <citation type="journal article" date="2007" name="Science">
        <title>Sea anemone genome reveals ancestral eumetazoan gene repertoire and genomic organization.</title>
        <authorList>
            <person name="Putnam N.H."/>
            <person name="Srivastava M."/>
            <person name="Hellsten U."/>
            <person name="Dirks B."/>
            <person name="Chapman J."/>
            <person name="Salamov A."/>
            <person name="Terry A."/>
            <person name="Shapiro H."/>
            <person name="Lindquist E."/>
            <person name="Kapitonov V.V."/>
            <person name="Jurka J."/>
            <person name="Genikhovich G."/>
            <person name="Grigoriev I.V."/>
            <person name="Lucas S.M."/>
            <person name="Steele R.E."/>
            <person name="Finnerty J.R."/>
            <person name="Technau U."/>
            <person name="Martindale M.Q."/>
            <person name="Rokhsar D.S."/>
        </authorList>
    </citation>
    <scope>NUCLEOTIDE SEQUENCE [LARGE SCALE GENOMIC DNA]</scope>
    <source>
        <strain evidence="3">CH2 X CH6</strain>
    </source>
</reference>
<dbReference type="eggNOG" id="ENOG502QPJQ">
    <property type="taxonomic scope" value="Eukaryota"/>
</dbReference>
<accession>A7T8U5</accession>
<dbReference type="SUPFAM" id="SSF53649">
    <property type="entry name" value="Alkaline phosphatase-like"/>
    <property type="match status" value="1"/>
</dbReference>
<dbReference type="PhylomeDB" id="A7T8U5"/>
<dbReference type="InterPro" id="IPR017850">
    <property type="entry name" value="Alkaline_phosphatase_core_sf"/>
</dbReference>
<dbReference type="PANTHER" id="PTHR10974:SF39">
    <property type="entry name" value="E2F TRANSCRIPTION FACTOR CC-MB DOMAIN-CONTAINING PROTEIN"/>
    <property type="match status" value="1"/>
</dbReference>
<dbReference type="PANTHER" id="PTHR10974">
    <property type="entry name" value="FI08016P-RELATED"/>
    <property type="match status" value="1"/>
</dbReference>
<dbReference type="InParanoid" id="A7T8U5"/>
<evidence type="ECO:0000256" key="1">
    <source>
        <dbReference type="SAM" id="MobiDB-lite"/>
    </source>
</evidence>
<gene>
    <name evidence="2" type="ORF">NEMVEDRAFT_v1g223931</name>
</gene>
<dbReference type="Pfam" id="PF02995">
    <property type="entry name" value="DUF229"/>
    <property type="match status" value="1"/>
</dbReference>
<dbReference type="InterPro" id="IPR004245">
    <property type="entry name" value="DUF229"/>
</dbReference>
<dbReference type="Proteomes" id="UP000001593">
    <property type="component" value="Unassembled WGS sequence"/>
</dbReference>
<name>A7T8U5_NEMVE</name>
<sequence>MLAQYGLNNPFSGPPGDQICYNGQFQHTYLLNYTLDKLRGISRDAHAQAMLSYMSLSVGHDHVGRRIQTLDPALVQYVTSLAHEQKTITVILADHGNTYTEFASTILEGRFEMFHPHLFVIVPRGVSRILGEEAMAALRANQRRLTTMIDIHHALMALAGPIPKASNFEIQKGIDLDSGGGTQSSSKINLGYPSENV</sequence>
<keyword evidence="3" id="KW-1185">Reference proteome</keyword>
<evidence type="ECO:0000313" key="3">
    <source>
        <dbReference type="Proteomes" id="UP000001593"/>
    </source>
</evidence>
<feature type="region of interest" description="Disordered" evidence="1">
    <location>
        <begin position="176"/>
        <end position="197"/>
    </location>
</feature>
<dbReference type="AlphaFoldDB" id="A7T8U5"/>
<dbReference type="HOGENOM" id="CLU_1385684_0_0_1"/>
<evidence type="ECO:0008006" key="4">
    <source>
        <dbReference type="Google" id="ProtNLM"/>
    </source>
</evidence>
<proteinExistence type="predicted"/>
<protein>
    <recommendedName>
        <fullName evidence="4">Sulfatase N-terminal domain-containing protein</fullName>
    </recommendedName>
</protein>
<evidence type="ECO:0000313" key="2">
    <source>
        <dbReference type="EMBL" id="EDO27589.1"/>
    </source>
</evidence>
<organism evidence="2 3">
    <name type="scientific">Nematostella vectensis</name>
    <name type="common">Starlet sea anemone</name>
    <dbReference type="NCBI Taxonomy" id="45351"/>
    <lineage>
        <taxon>Eukaryota</taxon>
        <taxon>Metazoa</taxon>
        <taxon>Cnidaria</taxon>
        <taxon>Anthozoa</taxon>
        <taxon>Hexacorallia</taxon>
        <taxon>Actiniaria</taxon>
        <taxon>Edwardsiidae</taxon>
        <taxon>Nematostella</taxon>
    </lineage>
</organism>